<reference evidence="1" key="1">
    <citation type="submission" date="2021-03" db="EMBL/GenBank/DDBJ databases">
        <authorList>
            <person name="Tagirdzhanova G."/>
        </authorList>
    </citation>
    <scope>NUCLEOTIDE SEQUENCE</scope>
</reference>
<dbReference type="InterPro" id="IPR022198">
    <property type="entry name" value="DUF3723"/>
</dbReference>
<protein>
    <submittedName>
        <fullName evidence="1">Uncharacterized protein</fullName>
    </submittedName>
</protein>
<dbReference type="OrthoDB" id="5421195at2759"/>
<dbReference type="Proteomes" id="UP000664169">
    <property type="component" value="Unassembled WGS sequence"/>
</dbReference>
<dbReference type="AlphaFoldDB" id="A0A8H3I408"/>
<dbReference type="Pfam" id="PF12520">
    <property type="entry name" value="DUF3723"/>
    <property type="match status" value="1"/>
</dbReference>
<keyword evidence="2" id="KW-1185">Reference proteome</keyword>
<evidence type="ECO:0000313" key="1">
    <source>
        <dbReference type="EMBL" id="CAF9914182.1"/>
    </source>
</evidence>
<gene>
    <name evidence="1" type="ORF">GOMPHAMPRED_008092</name>
</gene>
<evidence type="ECO:0000313" key="2">
    <source>
        <dbReference type="Proteomes" id="UP000664169"/>
    </source>
</evidence>
<sequence>MVDCWKAELSEHARKNLQRLLRRKTWQSAFDDILKMLGLRKGLPLSRMHHIMDTHCDEEILRYLDHIKAVWYFLVGNSNYALSNVDEQMVEVLEFSAPLASLEDLSWLQGEFNAGRIFKSYTDRERKDIFERLQQIRGLIPGLTSFQCNIKYVSAVVGSLRSL</sequence>
<organism evidence="1 2">
    <name type="scientific">Gomphillus americanus</name>
    <dbReference type="NCBI Taxonomy" id="1940652"/>
    <lineage>
        <taxon>Eukaryota</taxon>
        <taxon>Fungi</taxon>
        <taxon>Dikarya</taxon>
        <taxon>Ascomycota</taxon>
        <taxon>Pezizomycotina</taxon>
        <taxon>Lecanoromycetes</taxon>
        <taxon>OSLEUM clade</taxon>
        <taxon>Ostropomycetidae</taxon>
        <taxon>Ostropales</taxon>
        <taxon>Graphidaceae</taxon>
        <taxon>Gomphilloideae</taxon>
        <taxon>Gomphillus</taxon>
    </lineage>
</organism>
<accession>A0A8H3I408</accession>
<proteinExistence type="predicted"/>
<dbReference type="EMBL" id="CAJPDQ010000009">
    <property type="protein sequence ID" value="CAF9914182.1"/>
    <property type="molecule type" value="Genomic_DNA"/>
</dbReference>
<comment type="caution">
    <text evidence="1">The sequence shown here is derived from an EMBL/GenBank/DDBJ whole genome shotgun (WGS) entry which is preliminary data.</text>
</comment>
<name>A0A8H3I408_9LECA</name>